<feature type="repeat" description="CXXCXGXG motif" evidence="14">
    <location>
        <begin position="187"/>
        <end position="194"/>
    </location>
</feature>
<evidence type="ECO:0000256" key="10">
    <source>
        <dbReference type="ARBA" id="ARBA00023186"/>
    </source>
</evidence>
<evidence type="ECO:0000259" key="18">
    <source>
        <dbReference type="PROSITE" id="PS51188"/>
    </source>
</evidence>
<dbReference type="GO" id="GO:0008270">
    <property type="term" value="F:zinc ion binding"/>
    <property type="evidence" value="ECO:0007669"/>
    <property type="project" value="UniProtKB-UniRule"/>
</dbReference>
<sequence length="373" mass="40693">MAKRDYYEVLAVAKTASDDEIKKAYRKLAMKYHPDRNPDNPEAEDKFKEATEAYEVLSNTEKRSMYDRMGHNAFEGGGAGGGGFGGFGGGGFSAEDIFSQFGDIFGGGRRQQQRQRTGSDLRYVLELSLEEAVKGIKKTITFTAPAPCGACDGKGSENPNDVQTCPTCHGAGQVRIQQGFFAVQQTCSTCHGLGKIIKNPCKTCHGAGVKDRQQTLEVTIPAGVDNGDRVRLTGKGEAIRDGQAGDLYVEVAVREHNVFQRDGADLYMDVPVNVVDAALGKEIEIPTLDGRLSLKIPEGTQSGKVFRLRGKGVRPVRASMVGDLLCRIVVETPVNLTSRQRELFKELQATMESSSSDKHEGEKKKSFIDRLFD</sequence>
<dbReference type="GO" id="GO:0005524">
    <property type="term" value="F:ATP binding"/>
    <property type="evidence" value="ECO:0007669"/>
    <property type="project" value="InterPro"/>
</dbReference>
<evidence type="ECO:0000256" key="15">
    <source>
        <dbReference type="PROSITE-ProRule" id="PRU00546"/>
    </source>
</evidence>
<feature type="binding site" evidence="14">
    <location>
        <position position="201"/>
    </location>
    <ligand>
        <name>Zn(2+)</name>
        <dbReference type="ChEBI" id="CHEBI:29105"/>
        <label>1</label>
    </ligand>
</feature>
<dbReference type="InterPro" id="IPR036410">
    <property type="entry name" value="HSP_DnaJ_Cys-rich_dom_sf"/>
</dbReference>
<name>A0A1G6GME3_9GAMM</name>
<evidence type="ECO:0000256" key="8">
    <source>
        <dbReference type="ARBA" id="ARBA00022833"/>
    </source>
</evidence>
<dbReference type="SUPFAM" id="SSF49493">
    <property type="entry name" value="HSP40/DnaJ peptide-binding domain"/>
    <property type="match status" value="2"/>
</dbReference>
<evidence type="ECO:0000256" key="16">
    <source>
        <dbReference type="SAM" id="MobiDB-lite"/>
    </source>
</evidence>
<reference evidence="20" key="1">
    <citation type="submission" date="2016-09" db="EMBL/GenBank/DDBJ databases">
        <authorList>
            <person name="Varghese N."/>
            <person name="Submissions S."/>
        </authorList>
    </citation>
    <scope>NUCLEOTIDE SEQUENCE [LARGE SCALE GENOMIC DNA]</scope>
    <source>
        <strain evidence="20">ANC 4422</strain>
    </source>
</reference>
<dbReference type="FunFam" id="1.10.287.110:FF:000034">
    <property type="entry name" value="Chaperone protein DnaJ"/>
    <property type="match status" value="1"/>
</dbReference>
<gene>
    <name evidence="14" type="primary">dnaJ</name>
    <name evidence="19" type="ORF">SAMN05421733_101418</name>
</gene>
<proteinExistence type="inferred from homology"/>
<dbReference type="RefSeq" id="WP_092746666.1">
    <property type="nucleotide sequence ID" value="NZ_FMYL01000001.1"/>
</dbReference>
<dbReference type="GO" id="GO:0031072">
    <property type="term" value="F:heat shock protein binding"/>
    <property type="evidence" value="ECO:0007669"/>
    <property type="project" value="InterPro"/>
</dbReference>
<feature type="binding site" evidence="14">
    <location>
        <position position="187"/>
    </location>
    <ligand>
        <name>Zn(2+)</name>
        <dbReference type="ChEBI" id="CHEBI:29105"/>
        <label>2</label>
    </ligand>
</feature>
<evidence type="ECO:0000256" key="5">
    <source>
        <dbReference type="ARBA" id="ARBA00022723"/>
    </source>
</evidence>
<dbReference type="Pfam" id="PF01556">
    <property type="entry name" value="DnaJ_C"/>
    <property type="match status" value="1"/>
</dbReference>
<evidence type="ECO:0000313" key="19">
    <source>
        <dbReference type="EMBL" id="SDB83109.1"/>
    </source>
</evidence>
<dbReference type="PROSITE" id="PS00636">
    <property type="entry name" value="DNAJ_1"/>
    <property type="match status" value="1"/>
</dbReference>
<dbReference type="Proteomes" id="UP000242501">
    <property type="component" value="Unassembled WGS sequence"/>
</dbReference>
<dbReference type="InterPro" id="IPR001623">
    <property type="entry name" value="DnaJ_domain"/>
</dbReference>
<feature type="binding site" evidence="14">
    <location>
        <position position="148"/>
    </location>
    <ligand>
        <name>Zn(2+)</name>
        <dbReference type="ChEBI" id="CHEBI:29105"/>
        <label>1</label>
    </ligand>
</feature>
<dbReference type="PROSITE" id="PS51188">
    <property type="entry name" value="ZF_CR"/>
    <property type="match status" value="1"/>
</dbReference>
<dbReference type="Pfam" id="PF00226">
    <property type="entry name" value="DnaJ"/>
    <property type="match status" value="1"/>
</dbReference>
<dbReference type="Gene3D" id="1.10.287.110">
    <property type="entry name" value="DnaJ domain"/>
    <property type="match status" value="1"/>
</dbReference>
<dbReference type="SUPFAM" id="SSF57938">
    <property type="entry name" value="DnaJ/Hsp40 cysteine-rich domain"/>
    <property type="match status" value="1"/>
</dbReference>
<dbReference type="InterPro" id="IPR018253">
    <property type="entry name" value="DnaJ_domain_CS"/>
</dbReference>
<feature type="binding site" evidence="14">
    <location>
        <position position="168"/>
    </location>
    <ligand>
        <name>Zn(2+)</name>
        <dbReference type="ChEBI" id="CHEBI:29105"/>
        <label>2</label>
    </ligand>
</feature>
<feature type="repeat" description="CXXCXGXG motif" evidence="14">
    <location>
        <begin position="165"/>
        <end position="172"/>
    </location>
</feature>
<evidence type="ECO:0000256" key="9">
    <source>
        <dbReference type="ARBA" id="ARBA00023016"/>
    </source>
</evidence>
<comment type="similarity">
    <text evidence="12 14">Belongs to the DnaJ family.</text>
</comment>
<comment type="subunit">
    <text evidence="2 14">Homodimer.</text>
</comment>
<keyword evidence="5 14" id="KW-0479">Metal-binding</keyword>
<dbReference type="CDD" id="cd06257">
    <property type="entry name" value="DnaJ"/>
    <property type="match status" value="1"/>
</dbReference>
<feature type="binding site" evidence="14">
    <location>
        <position position="165"/>
    </location>
    <ligand>
        <name>Zn(2+)</name>
        <dbReference type="ChEBI" id="CHEBI:29105"/>
        <label>2</label>
    </ligand>
</feature>
<feature type="compositionally biased region" description="Basic and acidic residues" evidence="16">
    <location>
        <begin position="355"/>
        <end position="373"/>
    </location>
</feature>
<dbReference type="InterPro" id="IPR012724">
    <property type="entry name" value="DnaJ"/>
</dbReference>
<comment type="cofactor">
    <cofactor evidence="14">
        <name>Zn(2+)</name>
        <dbReference type="ChEBI" id="CHEBI:29105"/>
    </cofactor>
    <text evidence="14">Binds 2 Zn(2+) ions per monomer.</text>
</comment>
<evidence type="ECO:0000256" key="7">
    <source>
        <dbReference type="ARBA" id="ARBA00022771"/>
    </source>
</evidence>
<evidence type="ECO:0000256" key="14">
    <source>
        <dbReference type="HAMAP-Rule" id="MF_01152"/>
    </source>
</evidence>
<dbReference type="CDD" id="cd10719">
    <property type="entry name" value="DnaJ_zf"/>
    <property type="match status" value="1"/>
</dbReference>
<comment type="domain">
    <text evidence="14">The J domain is necessary and sufficient to stimulate DnaK ATPase activity. Zinc center 1 plays an important role in the autonomous, DnaK-independent chaperone activity of DnaJ. Zinc center 2 is essential for interaction with DnaK and for DnaJ activity.</text>
</comment>
<dbReference type="Pfam" id="PF00684">
    <property type="entry name" value="DnaJ_CXXCXGXG"/>
    <property type="match status" value="1"/>
</dbReference>
<keyword evidence="6 14" id="KW-0677">Repeat</keyword>
<dbReference type="AlphaFoldDB" id="A0A1G6GME3"/>
<feature type="zinc finger region" description="CR-type" evidence="15">
    <location>
        <begin position="135"/>
        <end position="213"/>
    </location>
</feature>
<evidence type="ECO:0000256" key="1">
    <source>
        <dbReference type="ARBA" id="ARBA00004496"/>
    </source>
</evidence>
<evidence type="ECO:0000256" key="3">
    <source>
        <dbReference type="ARBA" id="ARBA00022490"/>
    </source>
</evidence>
<comment type="subcellular location">
    <subcellularLocation>
        <location evidence="1 14">Cytoplasm</location>
    </subcellularLocation>
</comment>
<dbReference type="NCBIfam" id="TIGR02349">
    <property type="entry name" value="DnaJ_bact"/>
    <property type="match status" value="1"/>
</dbReference>
<dbReference type="InterPro" id="IPR036869">
    <property type="entry name" value="J_dom_sf"/>
</dbReference>
<protein>
    <recommendedName>
        <fullName evidence="13 14">Chaperone protein DnaJ</fullName>
    </recommendedName>
</protein>
<keyword evidence="3 14" id="KW-0963">Cytoplasm</keyword>
<accession>A0A1G6GME3</accession>
<dbReference type="InterPro" id="IPR001305">
    <property type="entry name" value="HSP_DnaJ_Cys-rich_dom"/>
</dbReference>
<feature type="binding site" evidence="14">
    <location>
        <position position="190"/>
    </location>
    <ligand>
        <name>Zn(2+)</name>
        <dbReference type="ChEBI" id="CHEBI:29105"/>
        <label>2</label>
    </ligand>
</feature>
<dbReference type="Gene3D" id="2.10.230.10">
    <property type="entry name" value="Heat shock protein DnaJ, cysteine-rich domain"/>
    <property type="match status" value="1"/>
</dbReference>
<dbReference type="STRING" id="1219383.SAMN05421733_101418"/>
<dbReference type="OrthoDB" id="9779889at2"/>
<keyword evidence="8 14" id="KW-0862">Zinc</keyword>
<dbReference type="PROSITE" id="PS50076">
    <property type="entry name" value="DNAJ_2"/>
    <property type="match status" value="1"/>
</dbReference>
<dbReference type="PRINTS" id="PR00625">
    <property type="entry name" value="JDOMAIN"/>
</dbReference>
<dbReference type="GO" id="GO:0042026">
    <property type="term" value="P:protein refolding"/>
    <property type="evidence" value="ECO:0007669"/>
    <property type="project" value="TreeGrafter"/>
</dbReference>
<keyword evidence="4 14" id="KW-0235">DNA replication</keyword>
<feature type="domain" description="J" evidence="17">
    <location>
        <begin position="5"/>
        <end position="70"/>
    </location>
</feature>
<dbReference type="GO" id="GO:0051082">
    <property type="term" value="F:unfolded protein binding"/>
    <property type="evidence" value="ECO:0007669"/>
    <property type="project" value="UniProtKB-UniRule"/>
</dbReference>
<dbReference type="FunFam" id="2.10.230.10:FF:000002">
    <property type="entry name" value="Molecular chaperone DnaJ"/>
    <property type="match status" value="1"/>
</dbReference>
<dbReference type="PANTHER" id="PTHR43096">
    <property type="entry name" value="DNAJ HOMOLOG 1, MITOCHONDRIAL-RELATED"/>
    <property type="match status" value="1"/>
</dbReference>
<evidence type="ECO:0000313" key="20">
    <source>
        <dbReference type="Proteomes" id="UP000242501"/>
    </source>
</evidence>
<dbReference type="PANTHER" id="PTHR43096:SF48">
    <property type="entry name" value="CHAPERONE PROTEIN DNAJ"/>
    <property type="match status" value="1"/>
</dbReference>
<evidence type="ECO:0000259" key="17">
    <source>
        <dbReference type="PROSITE" id="PS50076"/>
    </source>
</evidence>
<dbReference type="Gene3D" id="2.60.260.20">
    <property type="entry name" value="Urease metallochaperone UreE, N-terminal domain"/>
    <property type="match status" value="2"/>
</dbReference>
<evidence type="ECO:0000256" key="2">
    <source>
        <dbReference type="ARBA" id="ARBA00011738"/>
    </source>
</evidence>
<evidence type="ECO:0000256" key="11">
    <source>
        <dbReference type="ARBA" id="ARBA00053423"/>
    </source>
</evidence>
<evidence type="ECO:0000256" key="4">
    <source>
        <dbReference type="ARBA" id="ARBA00022705"/>
    </source>
</evidence>
<dbReference type="FunFam" id="2.60.260.20:FF:000004">
    <property type="entry name" value="Molecular chaperone DnaJ"/>
    <property type="match status" value="1"/>
</dbReference>
<feature type="binding site" evidence="14">
    <location>
        <position position="204"/>
    </location>
    <ligand>
        <name>Zn(2+)</name>
        <dbReference type="ChEBI" id="CHEBI:29105"/>
        <label>1</label>
    </ligand>
</feature>
<dbReference type="GO" id="GO:0009408">
    <property type="term" value="P:response to heat"/>
    <property type="evidence" value="ECO:0007669"/>
    <property type="project" value="InterPro"/>
</dbReference>
<dbReference type="CDD" id="cd10747">
    <property type="entry name" value="DnaJ_C"/>
    <property type="match status" value="1"/>
</dbReference>
<evidence type="ECO:0000256" key="12">
    <source>
        <dbReference type="ARBA" id="ARBA00061004"/>
    </source>
</evidence>
<dbReference type="InterPro" id="IPR008971">
    <property type="entry name" value="HSP40/DnaJ_pept-bd"/>
</dbReference>
<feature type="repeat" description="CXXCXGXG motif" evidence="14">
    <location>
        <begin position="201"/>
        <end position="208"/>
    </location>
</feature>
<dbReference type="GO" id="GO:0006260">
    <property type="term" value="P:DNA replication"/>
    <property type="evidence" value="ECO:0007669"/>
    <property type="project" value="UniProtKB-KW"/>
</dbReference>
<evidence type="ECO:0000256" key="6">
    <source>
        <dbReference type="ARBA" id="ARBA00022737"/>
    </source>
</evidence>
<dbReference type="SUPFAM" id="SSF46565">
    <property type="entry name" value="Chaperone J-domain"/>
    <property type="match status" value="1"/>
</dbReference>
<dbReference type="SMART" id="SM00271">
    <property type="entry name" value="DnaJ"/>
    <property type="match status" value="1"/>
</dbReference>
<dbReference type="NCBIfam" id="NF008035">
    <property type="entry name" value="PRK10767.1"/>
    <property type="match status" value="1"/>
</dbReference>
<feature type="binding site" evidence="14">
    <location>
        <position position="151"/>
    </location>
    <ligand>
        <name>Zn(2+)</name>
        <dbReference type="ChEBI" id="CHEBI:29105"/>
        <label>1</label>
    </ligand>
</feature>
<keyword evidence="7 14" id="KW-0863">Zinc-finger</keyword>
<feature type="domain" description="CR-type" evidence="18">
    <location>
        <begin position="135"/>
        <end position="213"/>
    </location>
</feature>
<evidence type="ECO:0000256" key="13">
    <source>
        <dbReference type="ARBA" id="ARBA00067609"/>
    </source>
</evidence>
<comment type="function">
    <text evidence="11 14">Participates actively in the response to hyperosmotic and heat shock by preventing the aggregation of stress-denatured proteins and by disaggregating proteins, also in an autonomous, DnaK-independent fashion. Unfolded proteins bind initially to DnaJ; upon interaction with the DnaJ-bound protein, DnaK hydrolyzes its bound ATP, resulting in the formation of a stable complex. GrpE releases ADP from DnaK; ATP binding to DnaK triggers the release of the substrate protein, thus completing the reaction cycle. Several rounds of ATP-dependent interactions between DnaJ, DnaK and GrpE are required for fully efficient folding. Also involved, together with DnaK and GrpE, in the DNA replication of plasmids through activation of initiation proteins.</text>
</comment>
<feature type="region of interest" description="Disordered" evidence="16">
    <location>
        <begin position="349"/>
        <end position="373"/>
    </location>
</feature>
<dbReference type="GO" id="GO:0005737">
    <property type="term" value="C:cytoplasm"/>
    <property type="evidence" value="ECO:0007669"/>
    <property type="project" value="UniProtKB-SubCell"/>
</dbReference>
<dbReference type="EMBL" id="FMYL01000001">
    <property type="protein sequence ID" value="SDB83109.1"/>
    <property type="molecule type" value="Genomic_DNA"/>
</dbReference>
<keyword evidence="10 14" id="KW-0143">Chaperone</keyword>
<organism evidence="19 20">
    <name type="scientific">Acinetobacter boissieri</name>
    <dbReference type="NCBI Taxonomy" id="1219383"/>
    <lineage>
        <taxon>Bacteria</taxon>
        <taxon>Pseudomonadati</taxon>
        <taxon>Pseudomonadota</taxon>
        <taxon>Gammaproteobacteria</taxon>
        <taxon>Moraxellales</taxon>
        <taxon>Moraxellaceae</taxon>
        <taxon>Acinetobacter</taxon>
    </lineage>
</organism>
<keyword evidence="9 14" id="KW-0346">Stress response</keyword>
<feature type="repeat" description="CXXCXGXG motif" evidence="14">
    <location>
        <begin position="148"/>
        <end position="155"/>
    </location>
</feature>
<dbReference type="InterPro" id="IPR002939">
    <property type="entry name" value="DnaJ_C"/>
</dbReference>
<dbReference type="HAMAP" id="MF_01152">
    <property type="entry name" value="DnaJ"/>
    <property type="match status" value="1"/>
</dbReference>
<keyword evidence="20" id="KW-1185">Reference proteome</keyword>